<dbReference type="EMBL" id="CZAQ01000002">
    <property type="protein sequence ID" value="CUO83552.1"/>
    <property type="molecule type" value="Genomic_DNA"/>
</dbReference>
<reference evidence="9 10" key="1">
    <citation type="submission" date="2015-09" db="EMBL/GenBank/DDBJ databases">
        <authorList>
            <consortium name="Pathogen Informatics"/>
        </authorList>
    </citation>
    <scope>NUCLEOTIDE SEQUENCE [LARGE SCALE GENOMIC DNA]</scope>
    <source>
        <strain evidence="9 10">2789STDY5834902</strain>
    </source>
</reference>
<dbReference type="InterPro" id="IPR051539">
    <property type="entry name" value="T4SS-coupling_protein"/>
</dbReference>
<dbReference type="GO" id="GO:0005886">
    <property type="term" value="C:plasma membrane"/>
    <property type="evidence" value="ECO:0007669"/>
    <property type="project" value="UniProtKB-SubCell"/>
</dbReference>
<dbReference type="SUPFAM" id="SSF52540">
    <property type="entry name" value="P-loop containing nucleoside triphosphate hydrolases"/>
    <property type="match status" value="1"/>
</dbReference>
<feature type="transmembrane region" description="Helical" evidence="8">
    <location>
        <begin position="88"/>
        <end position="108"/>
    </location>
</feature>
<feature type="region of interest" description="Disordered" evidence="7">
    <location>
        <begin position="617"/>
        <end position="652"/>
    </location>
</feature>
<feature type="region of interest" description="Disordered" evidence="7">
    <location>
        <begin position="527"/>
        <end position="548"/>
    </location>
</feature>
<evidence type="ECO:0000256" key="8">
    <source>
        <dbReference type="SAM" id="Phobius"/>
    </source>
</evidence>
<sequence>MKPKSFNRDMRRELAGTLAAHGVAAVIACAATASAWDYARWWTLSLVSGLSALLRLPTADPGPEPAYVFRGPLEAAADAAASGEAGELLAALALVATAVLILGLVSWARSWARLHDGTFAGDRAPTRTHGDAWLESRPSRVARRCPVWDGREAAKGVIVAGSVGDGLATVPAVHSLIRAGSNAGKTRRALAPSIAAAIDRNAHGIPTSVIVHDPKSEIRAWTEPLARRAGMEVVAIRLDEPVKSARFNPLDRAIAALGTEGVAGAVAELRELSSAIVPDAFSSGQRFFTDASRNLLTGLCLLAITDGRIPDGARNLSTVLALLEPRDGKSAVKSLEELAADLPAGNPARQFLLVASSNGGGGEALVSTARNYLMSFCDDDVSRMLWDGEVDLASVGRKPTILYIASATDRGDRGALVSCIFSQALSALRETARLSGGRLPAETLLAIDEGSGIPKVPRPLGDLAEVRSIGLHVVFVLQNTRLLEARCGYSRAESDALLALLGTQVVLSVESVGEAEEISKRLGDYSVKTTGQSSTKGTQSSSSGKSFSVARRPLITPSELMAWSARENGALVIDAEGPMALASRDITETFLGPLLGMTSPEAEGALLARALEGEARNAAPAPVWRIPEKPKKPKGSPSSSRKRKVSAAPDGF</sequence>
<organism evidence="9 10">
    <name type="scientific">Collinsella aerofaciens</name>
    <dbReference type="NCBI Taxonomy" id="74426"/>
    <lineage>
        <taxon>Bacteria</taxon>
        <taxon>Bacillati</taxon>
        <taxon>Actinomycetota</taxon>
        <taxon>Coriobacteriia</taxon>
        <taxon>Coriobacteriales</taxon>
        <taxon>Coriobacteriaceae</taxon>
        <taxon>Collinsella</taxon>
    </lineage>
</organism>
<evidence type="ECO:0000256" key="7">
    <source>
        <dbReference type="SAM" id="MobiDB-lite"/>
    </source>
</evidence>
<evidence type="ECO:0000256" key="1">
    <source>
        <dbReference type="ARBA" id="ARBA00004651"/>
    </source>
</evidence>
<feature type="compositionally biased region" description="Low complexity" evidence="7">
    <location>
        <begin position="528"/>
        <end position="546"/>
    </location>
</feature>
<dbReference type="PROSITE" id="PS51257">
    <property type="entry name" value="PROKAR_LIPOPROTEIN"/>
    <property type="match status" value="1"/>
</dbReference>
<accession>A0A174I8M3</accession>
<evidence type="ECO:0000256" key="5">
    <source>
        <dbReference type="ARBA" id="ARBA00022989"/>
    </source>
</evidence>
<evidence type="ECO:0000256" key="3">
    <source>
        <dbReference type="ARBA" id="ARBA00022475"/>
    </source>
</evidence>
<name>A0A174I8M3_9ACTN</name>
<dbReference type="Pfam" id="PF02534">
    <property type="entry name" value="T4SS-DNA_transf"/>
    <property type="match status" value="1"/>
</dbReference>
<evidence type="ECO:0000313" key="9">
    <source>
        <dbReference type="EMBL" id="CUO83552.1"/>
    </source>
</evidence>
<dbReference type="Gene3D" id="3.40.50.300">
    <property type="entry name" value="P-loop containing nucleotide triphosphate hydrolases"/>
    <property type="match status" value="1"/>
</dbReference>
<keyword evidence="4 8" id="KW-0812">Transmembrane</keyword>
<dbReference type="AlphaFoldDB" id="A0A174I8M3"/>
<comment type="subcellular location">
    <subcellularLocation>
        <location evidence="1">Cell membrane</location>
        <topology evidence="1">Multi-pass membrane protein</topology>
    </subcellularLocation>
</comment>
<evidence type="ECO:0000256" key="2">
    <source>
        <dbReference type="ARBA" id="ARBA00008806"/>
    </source>
</evidence>
<dbReference type="InterPro" id="IPR027417">
    <property type="entry name" value="P-loop_NTPase"/>
</dbReference>
<dbReference type="RefSeq" id="WP_055250293.1">
    <property type="nucleotide sequence ID" value="NZ_CABIXX010000002.1"/>
</dbReference>
<dbReference type="CDD" id="cd01127">
    <property type="entry name" value="TrwB_TraG_TraD_VirD4"/>
    <property type="match status" value="1"/>
</dbReference>
<gene>
    <name evidence="9" type="primary">traG</name>
    <name evidence="9" type="ORF">ERS852514_00233</name>
</gene>
<evidence type="ECO:0000256" key="6">
    <source>
        <dbReference type="ARBA" id="ARBA00023136"/>
    </source>
</evidence>
<dbReference type="InterPro" id="IPR003688">
    <property type="entry name" value="TraG/VirD4"/>
</dbReference>
<proteinExistence type="inferred from homology"/>
<keyword evidence="5 8" id="KW-1133">Transmembrane helix</keyword>
<keyword evidence="6 8" id="KW-0472">Membrane</keyword>
<comment type="similarity">
    <text evidence="2">Belongs to the VirD4/TraG family.</text>
</comment>
<evidence type="ECO:0000313" key="10">
    <source>
        <dbReference type="Proteomes" id="UP000095454"/>
    </source>
</evidence>
<evidence type="ECO:0000256" key="4">
    <source>
        <dbReference type="ARBA" id="ARBA00022692"/>
    </source>
</evidence>
<dbReference type="PANTHER" id="PTHR37937:SF1">
    <property type="entry name" value="CONJUGATIVE TRANSFER: DNA TRANSPORT"/>
    <property type="match status" value="1"/>
</dbReference>
<keyword evidence="3" id="KW-1003">Cell membrane</keyword>
<dbReference type="PANTHER" id="PTHR37937">
    <property type="entry name" value="CONJUGATIVE TRANSFER: DNA TRANSPORT"/>
    <property type="match status" value="1"/>
</dbReference>
<protein>
    <submittedName>
        <fullName evidence="9">Conjugal transfer protein traG</fullName>
    </submittedName>
</protein>
<dbReference type="Proteomes" id="UP000095454">
    <property type="component" value="Unassembled WGS sequence"/>
</dbReference>